<dbReference type="Pfam" id="PF01256">
    <property type="entry name" value="Carb_kinase"/>
    <property type="match status" value="1"/>
</dbReference>
<keyword evidence="8 17" id="KW-0521">NADP</keyword>
<dbReference type="InterPro" id="IPR036652">
    <property type="entry name" value="YjeF_N_dom_sf"/>
</dbReference>
<evidence type="ECO:0000256" key="19">
    <source>
        <dbReference type="PIRNR" id="PIRNR017184"/>
    </source>
</evidence>
<evidence type="ECO:0000256" key="12">
    <source>
        <dbReference type="ARBA" id="ARBA00023239"/>
    </source>
</evidence>
<dbReference type="Proteomes" id="UP000056905">
    <property type="component" value="Chromosome"/>
</dbReference>
<keyword evidence="10 17" id="KW-0520">NAD</keyword>
<dbReference type="EC" id="4.2.1.136" evidence="19"/>
<dbReference type="GO" id="GO:0052855">
    <property type="term" value="F:ADP-dependent NAD(P)H-hydrate dehydratase activity"/>
    <property type="evidence" value="ECO:0007669"/>
    <property type="project" value="UniProtKB-UniRule"/>
</dbReference>
<reference evidence="22 23" key="1">
    <citation type="submission" date="2015-10" db="EMBL/GenBank/DDBJ databases">
        <title>Conservation of the essential genome among Caulobacter and Brevundimonas species.</title>
        <authorList>
            <person name="Scott D."/>
            <person name="Ely B."/>
        </authorList>
    </citation>
    <scope>NUCLEOTIDE SEQUENCE [LARGE SCALE GENOMIC DNA]</scope>
    <source>
        <strain evidence="22 23">CB4</strain>
    </source>
</reference>
<dbReference type="STRING" id="69395.AQ619_08385"/>
<feature type="binding site" evidence="17">
    <location>
        <position position="248"/>
    </location>
    <ligand>
        <name>(6S)-NADPHX</name>
        <dbReference type="ChEBI" id="CHEBI:64076"/>
    </ligand>
</feature>
<comment type="catalytic activity">
    <reaction evidence="16 17 19">
        <text>(6S)-NADPHX + ADP = AMP + phosphate + NADPH + H(+)</text>
        <dbReference type="Rhea" id="RHEA:32235"/>
        <dbReference type="ChEBI" id="CHEBI:15378"/>
        <dbReference type="ChEBI" id="CHEBI:43474"/>
        <dbReference type="ChEBI" id="CHEBI:57783"/>
        <dbReference type="ChEBI" id="CHEBI:64076"/>
        <dbReference type="ChEBI" id="CHEBI:456215"/>
        <dbReference type="ChEBI" id="CHEBI:456216"/>
        <dbReference type="EC" id="4.2.1.136"/>
    </reaction>
</comment>
<dbReference type="InterPro" id="IPR000631">
    <property type="entry name" value="CARKD"/>
</dbReference>
<dbReference type="SUPFAM" id="SSF53613">
    <property type="entry name" value="Ribokinase-like"/>
    <property type="match status" value="1"/>
</dbReference>
<evidence type="ECO:0000259" key="20">
    <source>
        <dbReference type="PROSITE" id="PS51383"/>
    </source>
</evidence>
<dbReference type="SUPFAM" id="SSF64153">
    <property type="entry name" value="YjeF N-terminal domain-like"/>
    <property type="match status" value="1"/>
</dbReference>
<proteinExistence type="inferred from homology"/>
<feature type="binding site" evidence="18">
    <location>
        <begin position="119"/>
        <end position="125"/>
    </location>
    <ligand>
        <name>(6S)-NADPHX</name>
        <dbReference type="ChEBI" id="CHEBI:64076"/>
    </ligand>
</feature>
<comment type="catalytic activity">
    <reaction evidence="15 17 19">
        <text>(6S)-NADHX + ADP = AMP + phosphate + NADH + H(+)</text>
        <dbReference type="Rhea" id="RHEA:32223"/>
        <dbReference type="ChEBI" id="CHEBI:15378"/>
        <dbReference type="ChEBI" id="CHEBI:43474"/>
        <dbReference type="ChEBI" id="CHEBI:57945"/>
        <dbReference type="ChEBI" id="CHEBI:64074"/>
        <dbReference type="ChEBI" id="CHEBI:456215"/>
        <dbReference type="ChEBI" id="CHEBI:456216"/>
        <dbReference type="EC" id="4.2.1.136"/>
    </reaction>
</comment>
<keyword evidence="22" id="KW-0418">Kinase</keyword>
<dbReference type="NCBIfam" id="TIGR00196">
    <property type="entry name" value="yjeF_cterm"/>
    <property type="match status" value="1"/>
</dbReference>
<dbReference type="HAMAP" id="MF_01965">
    <property type="entry name" value="NADHX_dehydratase"/>
    <property type="match status" value="1"/>
</dbReference>
<feature type="binding site" evidence="18">
    <location>
        <position position="148"/>
    </location>
    <ligand>
        <name>(6S)-NADPHX</name>
        <dbReference type="ChEBI" id="CHEBI:64076"/>
    </ligand>
</feature>
<comment type="similarity">
    <text evidence="4 19">In the C-terminal section; belongs to the NnrD/CARKD family.</text>
</comment>
<evidence type="ECO:0000256" key="7">
    <source>
        <dbReference type="ARBA" id="ARBA00022840"/>
    </source>
</evidence>
<evidence type="ECO:0000256" key="1">
    <source>
        <dbReference type="ARBA" id="ARBA00000013"/>
    </source>
</evidence>
<protein>
    <recommendedName>
        <fullName evidence="19">Bifunctional NAD(P)H-hydrate repair enzyme</fullName>
    </recommendedName>
    <alternativeName>
        <fullName evidence="19">Nicotinamide nucleotide repair protein</fullName>
    </alternativeName>
    <domain>
        <recommendedName>
            <fullName evidence="19">ADP-dependent (S)-NAD(P)H-hydrate dehydratase</fullName>
            <ecNumber evidence="19">4.2.1.136</ecNumber>
        </recommendedName>
        <alternativeName>
            <fullName evidence="19">ADP-dependent NAD(P)HX dehydratase</fullName>
        </alternativeName>
    </domain>
    <domain>
        <recommendedName>
            <fullName evidence="19">NAD(P)H-hydrate epimerase</fullName>
            <ecNumber evidence="19">5.1.99.6</ecNumber>
        </recommendedName>
    </domain>
</protein>
<keyword evidence="5 18" id="KW-0479">Metal-binding</keyword>
<dbReference type="GO" id="GO:0016301">
    <property type="term" value="F:kinase activity"/>
    <property type="evidence" value="ECO:0007669"/>
    <property type="project" value="UniProtKB-KW"/>
</dbReference>
<comment type="catalytic activity">
    <reaction evidence="2 18 19">
        <text>(6R)-NADPHX = (6S)-NADPHX</text>
        <dbReference type="Rhea" id="RHEA:32227"/>
        <dbReference type="ChEBI" id="CHEBI:64076"/>
        <dbReference type="ChEBI" id="CHEBI:64077"/>
        <dbReference type="EC" id="5.1.99.6"/>
    </reaction>
</comment>
<dbReference type="PROSITE" id="PS51383">
    <property type="entry name" value="YJEF_C_3"/>
    <property type="match status" value="1"/>
</dbReference>
<dbReference type="InterPro" id="IPR030677">
    <property type="entry name" value="Nnr"/>
</dbReference>
<dbReference type="PANTHER" id="PTHR12592:SF0">
    <property type="entry name" value="ATP-DEPENDENT (S)-NAD(P)H-HYDRATE DEHYDRATASE"/>
    <property type="match status" value="1"/>
</dbReference>
<dbReference type="PIRSF" id="PIRSF017184">
    <property type="entry name" value="Nnr"/>
    <property type="match status" value="1"/>
</dbReference>
<feature type="binding site" evidence="17">
    <location>
        <position position="360"/>
    </location>
    <ligand>
        <name>(6S)-NADPHX</name>
        <dbReference type="ChEBI" id="CHEBI:64076"/>
    </ligand>
</feature>
<accession>A0A0P0P011</accession>
<comment type="function">
    <text evidence="14 19">Bifunctional enzyme that catalyzes the epimerization of the S- and R-forms of NAD(P)HX and the dehydration of the S-form of NAD(P)HX at the expense of ADP, which is converted to AMP. This allows the repair of both epimers of NAD(P)HX, a damaged form of NAD(P)H that is a result of enzymatic or heat-dependent hydration.</text>
</comment>
<keyword evidence="23" id="KW-1185">Reference proteome</keyword>
<keyword evidence="7 17" id="KW-0067">ATP-binding</keyword>
<keyword evidence="6 17" id="KW-0547">Nucleotide-binding</keyword>
<comment type="subunit">
    <text evidence="17">Homotetramer.</text>
</comment>
<dbReference type="Gene3D" id="3.40.1190.20">
    <property type="match status" value="1"/>
</dbReference>
<dbReference type="CDD" id="cd01171">
    <property type="entry name" value="YXKO-related"/>
    <property type="match status" value="1"/>
</dbReference>
<dbReference type="OrthoDB" id="9806925at2"/>
<evidence type="ECO:0000256" key="6">
    <source>
        <dbReference type="ARBA" id="ARBA00022741"/>
    </source>
</evidence>
<evidence type="ECO:0000256" key="10">
    <source>
        <dbReference type="ARBA" id="ARBA00023027"/>
    </source>
</evidence>
<evidence type="ECO:0000256" key="15">
    <source>
        <dbReference type="ARBA" id="ARBA00048238"/>
    </source>
</evidence>
<dbReference type="RefSeq" id="WP_062146315.1">
    <property type="nucleotide sequence ID" value="NZ_CP013002.1"/>
</dbReference>
<dbReference type="PANTHER" id="PTHR12592">
    <property type="entry name" value="ATP-DEPENDENT (S)-NAD(P)H-HYDRATE DEHYDRATASE FAMILY MEMBER"/>
    <property type="match status" value="1"/>
</dbReference>
<dbReference type="Gene3D" id="3.40.50.10260">
    <property type="entry name" value="YjeF N-terminal domain"/>
    <property type="match status" value="1"/>
</dbReference>
<evidence type="ECO:0000256" key="9">
    <source>
        <dbReference type="ARBA" id="ARBA00022958"/>
    </source>
</evidence>
<comment type="similarity">
    <text evidence="18">Belongs to the NnrE/AIBP family.</text>
</comment>
<comment type="similarity">
    <text evidence="17">Belongs to the NnrD/CARKD family.</text>
</comment>
<sequence>MSREILTVAEMTQADRQAVEQGLSIDLLMDRAGFAVAEAVMKRFPPGRAVIWCGPGNNGGDGYVVARCLHDKGWSVRVEAAAAPATEAAKRAAALWKGETVPLSPSPFPADLYVDALFGAGLSRGLEGDVAKLACACAQLNEPVVAIDLPSGFNGDTGRRLGEAVFCADLTVTFHRLKVGHCLYEGRAACGEVVVADIGLPASEGTASLFENTPDLWERHFPWPALNVHKYQRGRLKVVSGDAGKTGAARLAARAGLRIGAGVVTLLSPSGALAENAAHLEAVMLAPFESDADLRAAGEAADAVVIGPSAGVGETTVRNLFALAGTGSALVVDADALTSFRQDPEALFSALDRDDVLTPHPGEFERIFPGLLARSAERISATREAARLAGAVVLLKGPDTVIAAPDGRAVVSLNGSPWLATAGSGDILAGFIGGLIAQGMTSFEAACAGVWIHAECGRAHGPGLIAEDLPNLAPAVLAGLLARRPSVKRSGLASGR</sequence>
<dbReference type="Pfam" id="PF03853">
    <property type="entry name" value="YjeF_N"/>
    <property type="match status" value="1"/>
</dbReference>
<organism evidence="22 23">
    <name type="scientific">Caulobacter henricii</name>
    <dbReference type="NCBI Taxonomy" id="69395"/>
    <lineage>
        <taxon>Bacteria</taxon>
        <taxon>Pseudomonadati</taxon>
        <taxon>Pseudomonadota</taxon>
        <taxon>Alphaproteobacteria</taxon>
        <taxon>Caulobacterales</taxon>
        <taxon>Caulobacteraceae</taxon>
        <taxon>Caulobacter</taxon>
    </lineage>
</organism>
<dbReference type="GO" id="GO:0005524">
    <property type="term" value="F:ATP binding"/>
    <property type="evidence" value="ECO:0007669"/>
    <property type="project" value="UniProtKB-UniRule"/>
</dbReference>
<evidence type="ECO:0000256" key="18">
    <source>
        <dbReference type="HAMAP-Rule" id="MF_01966"/>
    </source>
</evidence>
<keyword evidence="9 18" id="KW-0630">Potassium</keyword>
<evidence type="ECO:0000256" key="5">
    <source>
        <dbReference type="ARBA" id="ARBA00022723"/>
    </source>
</evidence>
<dbReference type="HAMAP" id="MF_01966">
    <property type="entry name" value="NADHX_epimerase"/>
    <property type="match status" value="1"/>
</dbReference>
<evidence type="ECO:0000256" key="17">
    <source>
        <dbReference type="HAMAP-Rule" id="MF_01965"/>
    </source>
</evidence>
<keyword evidence="12 17" id="KW-0456">Lyase</keyword>
<evidence type="ECO:0000256" key="2">
    <source>
        <dbReference type="ARBA" id="ARBA00000909"/>
    </source>
</evidence>
<evidence type="ECO:0000256" key="4">
    <source>
        <dbReference type="ARBA" id="ARBA00009524"/>
    </source>
</evidence>
<evidence type="ECO:0000259" key="21">
    <source>
        <dbReference type="PROSITE" id="PS51385"/>
    </source>
</evidence>
<dbReference type="EMBL" id="CP013002">
    <property type="protein sequence ID" value="ALL13372.1"/>
    <property type="molecule type" value="Genomic_DNA"/>
</dbReference>
<dbReference type="GO" id="GO:0046496">
    <property type="term" value="P:nicotinamide nucleotide metabolic process"/>
    <property type="evidence" value="ECO:0007669"/>
    <property type="project" value="UniProtKB-UniRule"/>
</dbReference>
<feature type="binding site" evidence="17">
    <location>
        <position position="425"/>
    </location>
    <ligand>
        <name>AMP</name>
        <dbReference type="ChEBI" id="CHEBI:456215"/>
    </ligand>
</feature>
<dbReference type="InterPro" id="IPR004443">
    <property type="entry name" value="YjeF_N_dom"/>
</dbReference>
<comment type="cofactor">
    <cofactor evidence="18 19">
        <name>K(+)</name>
        <dbReference type="ChEBI" id="CHEBI:29103"/>
    </cofactor>
    <text evidence="18 19">Binds 1 potassium ion per subunit.</text>
</comment>
<comment type="cofactor">
    <cofactor evidence="17">
        <name>Mg(2+)</name>
        <dbReference type="ChEBI" id="CHEBI:18420"/>
    </cofactor>
</comment>
<keyword evidence="22" id="KW-0808">Transferase</keyword>
<evidence type="ECO:0000256" key="14">
    <source>
        <dbReference type="ARBA" id="ARBA00025153"/>
    </source>
</evidence>
<evidence type="ECO:0000256" key="3">
    <source>
        <dbReference type="ARBA" id="ARBA00006001"/>
    </source>
</evidence>
<comment type="caution">
    <text evidence="17">Lacks conserved residue(s) required for the propagation of feature annotation.</text>
</comment>
<dbReference type="KEGG" id="chq:AQ619_08385"/>
<dbReference type="AlphaFoldDB" id="A0A0P0P011"/>
<dbReference type="GO" id="GO:0052856">
    <property type="term" value="F:NAD(P)HX epimerase activity"/>
    <property type="evidence" value="ECO:0007669"/>
    <property type="project" value="UniProtKB-UniRule"/>
</dbReference>
<evidence type="ECO:0000256" key="16">
    <source>
        <dbReference type="ARBA" id="ARBA00049209"/>
    </source>
</evidence>
<comment type="function">
    <text evidence="17">Catalyzes the dehydration of the S-form of NAD(P)HX at the expense of ADP, which is converted to AMP. Together with NAD(P)HX epimerase, which catalyzes the epimerization of the S- and R-forms, the enzyme allows the repair of both epimers of NAD(P)HX, a damaged form of NAD(P)H that is a result of enzymatic or heat-dependent hydration.</text>
</comment>
<dbReference type="NCBIfam" id="TIGR00197">
    <property type="entry name" value="yjeF_nterm"/>
    <property type="match status" value="1"/>
</dbReference>
<comment type="similarity">
    <text evidence="3 19">In the N-terminal section; belongs to the NnrE/AIBP family.</text>
</comment>
<evidence type="ECO:0000256" key="13">
    <source>
        <dbReference type="ARBA" id="ARBA00023268"/>
    </source>
</evidence>
<feature type="binding site" evidence="18">
    <location>
        <position position="115"/>
    </location>
    <ligand>
        <name>K(+)</name>
        <dbReference type="ChEBI" id="CHEBI:29103"/>
    </ligand>
</feature>
<name>A0A0P0P011_9CAUL</name>
<dbReference type="PROSITE" id="PS51385">
    <property type="entry name" value="YJEF_N"/>
    <property type="match status" value="1"/>
</dbReference>
<evidence type="ECO:0000313" key="22">
    <source>
        <dbReference type="EMBL" id="ALL13372.1"/>
    </source>
</evidence>
<feature type="binding site" evidence="18">
    <location>
        <position position="58"/>
    </location>
    <ligand>
        <name>K(+)</name>
        <dbReference type="ChEBI" id="CHEBI:29103"/>
    </ligand>
</feature>
<keyword evidence="13" id="KW-0511">Multifunctional enzyme</keyword>
<comment type="function">
    <text evidence="18">Catalyzes the epimerization of the S- and R-forms of NAD(P)HX, a damaged form of NAD(P)H that is a result of enzymatic or heat-dependent hydration. This is a prerequisite for the S-specific NAD(P)H-hydrate dehydratase to allow the repair of both epimers of NAD(P)HX.</text>
</comment>
<gene>
    <name evidence="18" type="primary">nnrE</name>
    <name evidence="17" type="synonym">nnrD</name>
    <name evidence="22" type="ORF">AQ619_08385</name>
</gene>
<evidence type="ECO:0000256" key="8">
    <source>
        <dbReference type="ARBA" id="ARBA00022857"/>
    </source>
</evidence>
<feature type="binding site" evidence="17">
    <location>
        <position position="426"/>
    </location>
    <ligand>
        <name>(6S)-NADPHX</name>
        <dbReference type="ChEBI" id="CHEBI:64076"/>
    </ligand>
</feature>
<feature type="binding site" evidence="18">
    <location>
        <position position="151"/>
    </location>
    <ligand>
        <name>K(+)</name>
        <dbReference type="ChEBI" id="CHEBI:29103"/>
    </ligand>
</feature>
<dbReference type="GO" id="GO:0110051">
    <property type="term" value="P:metabolite repair"/>
    <property type="evidence" value="ECO:0007669"/>
    <property type="project" value="TreeGrafter"/>
</dbReference>
<evidence type="ECO:0000256" key="11">
    <source>
        <dbReference type="ARBA" id="ARBA00023235"/>
    </source>
</evidence>
<dbReference type="InterPro" id="IPR029056">
    <property type="entry name" value="Ribokinase-like"/>
</dbReference>
<feature type="binding site" evidence="17">
    <location>
        <begin position="396"/>
        <end position="400"/>
    </location>
    <ligand>
        <name>AMP</name>
        <dbReference type="ChEBI" id="CHEBI:456215"/>
    </ligand>
</feature>
<feature type="binding site" evidence="18">
    <location>
        <begin position="57"/>
        <end position="61"/>
    </location>
    <ligand>
        <name>(6S)-NADPHX</name>
        <dbReference type="ChEBI" id="CHEBI:64076"/>
    </ligand>
</feature>
<dbReference type="EC" id="5.1.99.6" evidence="19"/>
<dbReference type="GO" id="GO:0046872">
    <property type="term" value="F:metal ion binding"/>
    <property type="evidence" value="ECO:0007669"/>
    <property type="project" value="UniProtKB-UniRule"/>
</dbReference>
<keyword evidence="11 18" id="KW-0413">Isomerase</keyword>
<feature type="domain" description="YjeF C-terminal" evidence="20">
    <location>
        <begin position="213"/>
        <end position="480"/>
    </location>
</feature>
<evidence type="ECO:0000313" key="23">
    <source>
        <dbReference type="Proteomes" id="UP000056905"/>
    </source>
</evidence>
<feature type="domain" description="YjeF N-terminal" evidence="21">
    <location>
        <begin position="11"/>
        <end position="206"/>
    </location>
</feature>
<comment type="catalytic activity">
    <reaction evidence="1 18 19">
        <text>(6R)-NADHX = (6S)-NADHX</text>
        <dbReference type="Rhea" id="RHEA:32215"/>
        <dbReference type="ChEBI" id="CHEBI:64074"/>
        <dbReference type="ChEBI" id="CHEBI:64075"/>
        <dbReference type="EC" id="5.1.99.6"/>
    </reaction>
</comment>